<keyword evidence="2 10" id="KW-0479">Metal-binding</keyword>
<comment type="cofactor">
    <cofactor evidence="10">
        <name>Mg(2+)</name>
        <dbReference type="ChEBI" id="CHEBI:18420"/>
    </cofactor>
    <cofactor evidence="10">
        <name>Mn(2+)</name>
        <dbReference type="ChEBI" id="CHEBI:29035"/>
    </cofactor>
    <text evidence="10">Binds 1 divalent metal cation per subunit; can use either Mg(2+) or Mn(2+).</text>
</comment>
<dbReference type="eggNOG" id="COG1986">
    <property type="taxonomic scope" value="Bacteria"/>
</dbReference>
<keyword evidence="6 10" id="KW-0546">Nucleotide metabolism</keyword>
<dbReference type="OrthoDB" id="164951at2"/>
<comment type="function">
    <text evidence="10">Phosphatase that hydrolyzes non-canonical purine nucleotides such as XTP and ITP to their respective diphosphate derivatives. Probably excludes non-canonical purines from DNA/RNA precursor pool, thus preventing their incorporation into DNA/RNA and avoiding chromosomal lesions.</text>
</comment>
<dbReference type="NCBIfam" id="NF002850">
    <property type="entry name" value="PRK03114.1"/>
    <property type="match status" value="1"/>
</dbReference>
<dbReference type="InterPro" id="IPR029001">
    <property type="entry name" value="ITPase-like_fam"/>
</dbReference>
<keyword evidence="5 10" id="KW-0460">Magnesium</keyword>
<comment type="catalytic activity">
    <reaction evidence="8 10">
        <text>ITP + H2O = IDP + phosphate + H(+)</text>
        <dbReference type="Rhea" id="RHEA:28330"/>
        <dbReference type="ChEBI" id="CHEBI:15377"/>
        <dbReference type="ChEBI" id="CHEBI:15378"/>
        <dbReference type="ChEBI" id="CHEBI:43474"/>
        <dbReference type="ChEBI" id="CHEBI:58280"/>
        <dbReference type="ChEBI" id="CHEBI:61402"/>
        <dbReference type="EC" id="3.6.1.73"/>
    </reaction>
</comment>
<evidence type="ECO:0000256" key="4">
    <source>
        <dbReference type="ARBA" id="ARBA00022801"/>
    </source>
</evidence>
<evidence type="ECO:0000256" key="2">
    <source>
        <dbReference type="ARBA" id="ARBA00022723"/>
    </source>
</evidence>
<dbReference type="GO" id="GO:0000166">
    <property type="term" value="F:nucleotide binding"/>
    <property type="evidence" value="ECO:0007669"/>
    <property type="project" value="UniProtKB-KW"/>
</dbReference>
<comment type="caution">
    <text evidence="10">Lacks conserved residue(s) required for the propagation of feature annotation.</text>
</comment>
<dbReference type="STRING" id="574376.BAMA_05165"/>
<comment type="similarity">
    <text evidence="10">Belongs to the YjjX NTPase family.</text>
</comment>
<dbReference type="SUPFAM" id="SSF52972">
    <property type="entry name" value="ITPase-like"/>
    <property type="match status" value="1"/>
</dbReference>
<reference evidence="12 13" key="1">
    <citation type="submission" date="2014-06" db="EMBL/GenBank/DDBJ databases">
        <title>Draft genome sequence of Bacillus manliponensis JCM 15802 (MCCC 1A00708).</title>
        <authorList>
            <person name="Lai Q."/>
            <person name="Liu Y."/>
            <person name="Shao Z."/>
        </authorList>
    </citation>
    <scope>NUCLEOTIDE SEQUENCE [LARGE SCALE GENOMIC DNA]</scope>
    <source>
        <strain evidence="12 13">JCM 15802</strain>
    </source>
</reference>
<evidence type="ECO:0000256" key="5">
    <source>
        <dbReference type="ARBA" id="ARBA00022842"/>
    </source>
</evidence>
<dbReference type="GO" id="GO:0009117">
    <property type="term" value="P:nucleotide metabolic process"/>
    <property type="evidence" value="ECO:0007669"/>
    <property type="project" value="UniProtKB-KW"/>
</dbReference>
<dbReference type="Proteomes" id="UP000027822">
    <property type="component" value="Unassembled WGS sequence"/>
</dbReference>
<dbReference type="EC" id="3.6.1.73" evidence="10"/>
<dbReference type="PANTHER" id="PTHR34699">
    <property type="match status" value="1"/>
</dbReference>
<sequence>MKVAVGSKNKTKVQAVERVLQEAEVVSLSVPSHVSAQPFSDEETLQGAINRARLAMEQGNADVGIGLEGGVVETEAGLLLCNWGALVTKEGKEFIAGGARIPLPTEFLQPLKEGKELSEIMNEYMKRRDIGSSEGAMGIFTNNYVTRTDLFVHVTKLLAGQYMYDKTQA</sequence>
<evidence type="ECO:0000313" key="13">
    <source>
        <dbReference type="Proteomes" id="UP000027822"/>
    </source>
</evidence>
<keyword evidence="7 10" id="KW-0464">Manganese</keyword>
<accession>A0A073JW37</accession>
<evidence type="ECO:0000256" key="8">
    <source>
        <dbReference type="ARBA" id="ARBA00048174"/>
    </source>
</evidence>
<evidence type="ECO:0000256" key="7">
    <source>
        <dbReference type="ARBA" id="ARBA00023211"/>
    </source>
</evidence>
<comment type="caution">
    <text evidence="12">The sequence shown here is derived from an EMBL/GenBank/DDBJ whole genome shotgun (WGS) entry which is preliminary data.</text>
</comment>
<dbReference type="AlphaFoldDB" id="A0A073JW37"/>
<comment type="cofactor">
    <cofactor evidence="1">
        <name>Mn(2+)</name>
        <dbReference type="ChEBI" id="CHEBI:29035"/>
    </cofactor>
</comment>
<dbReference type="EMBL" id="JOTN01000014">
    <property type="protein sequence ID" value="KEK18417.1"/>
    <property type="molecule type" value="Genomic_DNA"/>
</dbReference>
<name>A0A073JW37_9BACI</name>
<dbReference type="GO" id="GO:0046872">
    <property type="term" value="F:metal ion binding"/>
    <property type="evidence" value="ECO:0007669"/>
    <property type="project" value="UniProtKB-KW"/>
</dbReference>
<keyword evidence="4 10" id="KW-0378">Hydrolase</keyword>
<protein>
    <recommendedName>
        <fullName evidence="10">Probable inosine/xanthosine triphosphatase</fullName>
        <shortName evidence="10">ITPase/XTPase</shortName>
        <ecNumber evidence="10">3.6.1.73</ecNumber>
    </recommendedName>
    <alternativeName>
        <fullName evidence="10">Non-canonical purine NTP phosphatase</fullName>
    </alternativeName>
    <alternativeName>
        <fullName evidence="10">Non-standard purine NTP phosphatase</fullName>
    </alternativeName>
    <alternativeName>
        <fullName evidence="10">Nucleoside-triphosphate phosphatase</fullName>
        <shortName evidence="10">NTPase</shortName>
    </alternativeName>
</protein>
<evidence type="ECO:0000256" key="1">
    <source>
        <dbReference type="ARBA" id="ARBA00001936"/>
    </source>
</evidence>
<evidence type="ECO:0000256" key="3">
    <source>
        <dbReference type="ARBA" id="ARBA00022741"/>
    </source>
</evidence>
<evidence type="ECO:0000256" key="10">
    <source>
        <dbReference type="HAMAP-Rule" id="MF_00648"/>
    </source>
</evidence>
<dbReference type="Pfam" id="PF01931">
    <property type="entry name" value="NTPase_I-T"/>
    <property type="match status" value="1"/>
</dbReference>
<evidence type="ECO:0000256" key="6">
    <source>
        <dbReference type="ARBA" id="ARBA00023080"/>
    </source>
</evidence>
<dbReference type="PANTHER" id="PTHR34699:SF2">
    <property type="entry name" value="NON-CANONICAL PURINE NTP PHOSPHATASE_PRRC1 DOMAIN-CONTAINING PROTEIN"/>
    <property type="match status" value="1"/>
</dbReference>
<evidence type="ECO:0000313" key="12">
    <source>
        <dbReference type="EMBL" id="KEK18417.1"/>
    </source>
</evidence>
<evidence type="ECO:0000259" key="11">
    <source>
        <dbReference type="Pfam" id="PF01931"/>
    </source>
</evidence>
<comment type="subunit">
    <text evidence="10">Homodimer.</text>
</comment>
<dbReference type="InterPro" id="IPR026533">
    <property type="entry name" value="NTPase/PRRC1"/>
</dbReference>
<gene>
    <name evidence="12" type="primary">yjjX</name>
    <name evidence="12" type="ORF">BAMA_05165</name>
</gene>
<dbReference type="InterPro" id="IPR050299">
    <property type="entry name" value="YjjX_NTPase"/>
</dbReference>
<dbReference type="GO" id="GO:0103023">
    <property type="term" value="F:ITPase activity"/>
    <property type="evidence" value="ECO:0007669"/>
    <property type="project" value="UniProtKB-EC"/>
</dbReference>
<dbReference type="RefSeq" id="WP_034640875.1">
    <property type="nucleotide sequence ID" value="NZ_CBCSJC010000006.1"/>
</dbReference>
<organism evidence="12 13">
    <name type="scientific">Bacillus manliponensis</name>
    <dbReference type="NCBI Taxonomy" id="574376"/>
    <lineage>
        <taxon>Bacteria</taxon>
        <taxon>Bacillati</taxon>
        <taxon>Bacillota</taxon>
        <taxon>Bacilli</taxon>
        <taxon>Bacillales</taxon>
        <taxon>Bacillaceae</taxon>
        <taxon>Bacillus</taxon>
        <taxon>Bacillus cereus group</taxon>
    </lineage>
</organism>
<dbReference type="Gene3D" id="3.90.950.10">
    <property type="match status" value="1"/>
</dbReference>
<dbReference type="InterPro" id="IPR002786">
    <property type="entry name" value="Non_canon_purine_NTPase"/>
</dbReference>
<dbReference type="HAMAP" id="MF_00648">
    <property type="entry name" value="Non_canon_purine_NTPase_YjjX"/>
    <property type="match status" value="1"/>
</dbReference>
<keyword evidence="3 10" id="KW-0547">Nucleotide-binding</keyword>
<evidence type="ECO:0000256" key="9">
    <source>
        <dbReference type="ARBA" id="ARBA00048781"/>
    </source>
</evidence>
<keyword evidence="13" id="KW-1185">Reference proteome</keyword>
<feature type="domain" description="Non-canonical purine NTP phosphatase/PRRC1" evidence="11">
    <location>
        <begin position="6"/>
        <end position="153"/>
    </location>
</feature>
<comment type="catalytic activity">
    <reaction evidence="9 10">
        <text>XTP + H2O = XDP + phosphate + H(+)</text>
        <dbReference type="Rhea" id="RHEA:28406"/>
        <dbReference type="ChEBI" id="CHEBI:15377"/>
        <dbReference type="ChEBI" id="CHEBI:15378"/>
        <dbReference type="ChEBI" id="CHEBI:43474"/>
        <dbReference type="ChEBI" id="CHEBI:59884"/>
        <dbReference type="ChEBI" id="CHEBI:61314"/>
        <dbReference type="EC" id="3.6.1.73"/>
    </reaction>
</comment>
<proteinExistence type="inferred from homology"/>